<dbReference type="Gene3D" id="1.10.10.800">
    <property type="match status" value="1"/>
</dbReference>
<comment type="caution">
    <text evidence="2">The sequence shown here is derived from an EMBL/GenBank/DDBJ whole genome shotgun (WGS) entry which is preliminary data.</text>
</comment>
<feature type="domain" description="Serine aminopeptidase S33" evidence="1">
    <location>
        <begin position="47"/>
        <end position="137"/>
    </location>
</feature>
<dbReference type="Proteomes" id="UP000186607">
    <property type="component" value="Unassembled WGS sequence"/>
</dbReference>
<dbReference type="Gene3D" id="3.40.50.1820">
    <property type="entry name" value="alpha/beta hydrolase"/>
    <property type="match status" value="1"/>
</dbReference>
<proteinExistence type="predicted"/>
<name>A0A1U7NTK3_9DEIO</name>
<dbReference type="SUPFAM" id="SSF53474">
    <property type="entry name" value="alpha/beta-Hydrolases"/>
    <property type="match status" value="1"/>
</dbReference>
<dbReference type="InterPro" id="IPR022742">
    <property type="entry name" value="Hydrolase_4"/>
</dbReference>
<evidence type="ECO:0000313" key="3">
    <source>
        <dbReference type="Proteomes" id="UP000186607"/>
    </source>
</evidence>
<dbReference type="PANTHER" id="PTHR47751">
    <property type="entry name" value="SUPERFAMILY HYDROLASE, PUTATIVE (AFU_ORTHOLOGUE AFUA_2G16580)-RELATED"/>
    <property type="match status" value="1"/>
</dbReference>
<accession>A0A1U7NTK3</accession>
<keyword evidence="2" id="KW-0378">Hydrolase</keyword>
<sequence>MSMERVLFQSQGVQLVGHLHLPDGAGPHCAVVILGPVAFVKEQAPTHYATYLARAGFAAFVFDPRFHGESAGLPRRYESGKAKVDDVLAALDMLAARRDIDAQRLFLLGVCQGVNWTVLAANRNTHVKALALVAGHYLTPDVAALYLGGPHRVEERMARGAAARTLFEQTGEAGYIPIVNAPDALLLSPAIAAWYLPWEHRGREAALGSRGLWENRLTAMSEELIWGHDVRPDAAKLSLPTLMVHADGAASGPQIPRTIFESMSSQAKKLVWLGEQVQFQFYDDPVTVAAASDEIAAWFRAQT</sequence>
<reference evidence="2 3" key="1">
    <citation type="submission" date="2017-01" db="EMBL/GenBank/DDBJ databases">
        <title>Genome Analysis of Deinococcus marmoris KOPRI26562.</title>
        <authorList>
            <person name="Kim J.H."/>
            <person name="Oh H.-M."/>
        </authorList>
    </citation>
    <scope>NUCLEOTIDE SEQUENCE [LARGE SCALE GENOMIC DNA]</scope>
    <source>
        <strain evidence="2 3">KOPRI26562</strain>
    </source>
</reference>
<dbReference type="GO" id="GO:0016787">
    <property type="term" value="F:hydrolase activity"/>
    <property type="evidence" value="ECO:0007669"/>
    <property type="project" value="UniProtKB-KW"/>
</dbReference>
<dbReference type="Pfam" id="PF12146">
    <property type="entry name" value="Hydrolase_4"/>
    <property type="match status" value="1"/>
</dbReference>
<dbReference type="InterPro" id="IPR051411">
    <property type="entry name" value="Polyketide_trans_af380"/>
</dbReference>
<evidence type="ECO:0000259" key="1">
    <source>
        <dbReference type="Pfam" id="PF12146"/>
    </source>
</evidence>
<dbReference type="PANTHER" id="PTHR47751:SF1">
    <property type="entry name" value="SUPERFAMILY HYDROLASE, PUTATIVE (AFU_ORTHOLOGUE AFUA_2G16580)-RELATED"/>
    <property type="match status" value="1"/>
</dbReference>
<dbReference type="EMBL" id="MSTI01000149">
    <property type="protein sequence ID" value="OLV16258.1"/>
    <property type="molecule type" value="Genomic_DNA"/>
</dbReference>
<dbReference type="OrthoDB" id="9805123at2"/>
<organism evidence="2 3">
    <name type="scientific">Deinococcus marmoris</name>
    <dbReference type="NCBI Taxonomy" id="249408"/>
    <lineage>
        <taxon>Bacteria</taxon>
        <taxon>Thermotogati</taxon>
        <taxon>Deinococcota</taxon>
        <taxon>Deinococci</taxon>
        <taxon>Deinococcales</taxon>
        <taxon>Deinococcaceae</taxon>
        <taxon>Deinococcus</taxon>
    </lineage>
</organism>
<keyword evidence="3" id="KW-1185">Reference proteome</keyword>
<dbReference type="AlphaFoldDB" id="A0A1U7NTK3"/>
<evidence type="ECO:0000313" key="2">
    <source>
        <dbReference type="EMBL" id="OLV16258.1"/>
    </source>
</evidence>
<dbReference type="STRING" id="249408.BOO71_0012367"/>
<dbReference type="InterPro" id="IPR029058">
    <property type="entry name" value="AB_hydrolase_fold"/>
</dbReference>
<gene>
    <name evidence="2" type="ORF">BOO71_0012367</name>
</gene>
<protein>
    <submittedName>
        <fullName evidence="2">Dienelactone hydrolase</fullName>
    </submittedName>
</protein>